<dbReference type="Proteomes" id="UP000196485">
    <property type="component" value="Unassembled WGS sequence"/>
</dbReference>
<evidence type="ECO:0000313" key="3">
    <source>
        <dbReference type="EMBL" id="SMY15642.1"/>
    </source>
</evidence>
<evidence type="ECO:0000259" key="2">
    <source>
        <dbReference type="Pfam" id="PF18492"/>
    </source>
</evidence>
<evidence type="ECO:0000256" key="1">
    <source>
        <dbReference type="SAM" id="SignalP"/>
    </source>
</evidence>
<dbReference type="InterPro" id="IPR040536">
    <property type="entry name" value="ASPCH"/>
</dbReference>
<reference evidence="4" key="1">
    <citation type="submission" date="2017-06" db="EMBL/GenBank/DDBJ databases">
        <authorList>
            <person name="Rodrigo-Torres L."/>
            <person name="Arahal R. D."/>
            <person name="Lucena T."/>
        </authorList>
    </citation>
    <scope>NUCLEOTIDE SEQUENCE [LARGE SCALE GENOMIC DNA]</scope>
    <source>
        <strain evidence="4">type strain: CECT 9192</strain>
    </source>
</reference>
<feature type="signal peptide" evidence="1">
    <location>
        <begin position="1"/>
        <end position="21"/>
    </location>
</feature>
<organism evidence="3 4">
    <name type="scientific">Photobacterium aquimaris</name>
    <dbReference type="NCBI Taxonomy" id="512643"/>
    <lineage>
        <taxon>Bacteria</taxon>
        <taxon>Pseudomonadati</taxon>
        <taxon>Pseudomonadota</taxon>
        <taxon>Gammaproteobacteria</taxon>
        <taxon>Vibrionales</taxon>
        <taxon>Vibrionaceae</taxon>
        <taxon>Photobacterium</taxon>
    </lineage>
</organism>
<proteinExistence type="predicted"/>
<dbReference type="Pfam" id="PF18492">
    <property type="entry name" value="ORF_2_N"/>
    <property type="match status" value="1"/>
</dbReference>
<evidence type="ECO:0000313" key="4">
    <source>
        <dbReference type="Proteomes" id="UP000196485"/>
    </source>
</evidence>
<dbReference type="RefSeq" id="WP_087819843.1">
    <property type="nucleotide sequence ID" value="NZ_FYAH01000001.1"/>
</dbReference>
<keyword evidence="4" id="KW-1185">Reference proteome</keyword>
<protein>
    <recommendedName>
        <fullName evidence="2">ASP external chaperone domain-containing protein</fullName>
    </recommendedName>
</protein>
<feature type="domain" description="ASP external chaperone" evidence="2">
    <location>
        <begin position="35"/>
        <end position="138"/>
    </location>
</feature>
<feature type="chain" id="PRO_5012012023" description="ASP external chaperone domain-containing protein" evidence="1">
    <location>
        <begin position="22"/>
        <end position="139"/>
    </location>
</feature>
<name>A0A1Y6KUD2_9GAMM</name>
<gene>
    <name evidence="3" type="ORF">PAQU9191_00865</name>
</gene>
<keyword evidence="1" id="KW-0732">Signal</keyword>
<dbReference type="AlphaFoldDB" id="A0A1Y6KUD2"/>
<sequence length="139" mass="15403">MEKTILASMFYLLTASSNIFANDSIFSGGLEFKLSDEKHVNQYKRSIEKNDGIYQGLIVTNEMLNIKGIVSGGIIIKTTEVDSLSFKDSSMSVVKIGGGYWLLKYKLGTEMNEKLAWIKGQSGVQSAEIEVIKNIQNPN</sequence>
<accession>A0A1Y6KUD2</accession>
<dbReference type="EMBL" id="FYAH01000001">
    <property type="protein sequence ID" value="SMY15642.1"/>
    <property type="molecule type" value="Genomic_DNA"/>
</dbReference>